<reference evidence="1" key="1">
    <citation type="journal article" date="2014" name="Int. J. Syst. Evol. Microbiol.">
        <title>Complete genome sequence of Corynebacterium casei LMG S-19264T (=DSM 44701T), isolated from a smear-ripened cheese.</title>
        <authorList>
            <consortium name="US DOE Joint Genome Institute (JGI-PGF)"/>
            <person name="Walter F."/>
            <person name="Albersmeier A."/>
            <person name="Kalinowski J."/>
            <person name="Ruckert C."/>
        </authorList>
    </citation>
    <scope>NUCLEOTIDE SEQUENCE</scope>
    <source>
        <strain evidence="1">CGMCC 1.12997</strain>
    </source>
</reference>
<name>A0A917H5B1_9BACT</name>
<dbReference type="Proteomes" id="UP000647241">
    <property type="component" value="Unassembled WGS sequence"/>
</dbReference>
<keyword evidence="2" id="KW-1185">Reference proteome</keyword>
<gene>
    <name evidence="1" type="ORF">GCM10011585_07270</name>
</gene>
<evidence type="ECO:0000313" key="2">
    <source>
        <dbReference type="Proteomes" id="UP000647241"/>
    </source>
</evidence>
<organism evidence="1 2">
    <name type="scientific">Edaphobacter dinghuensis</name>
    <dbReference type="NCBI Taxonomy" id="1560005"/>
    <lineage>
        <taxon>Bacteria</taxon>
        <taxon>Pseudomonadati</taxon>
        <taxon>Acidobacteriota</taxon>
        <taxon>Terriglobia</taxon>
        <taxon>Terriglobales</taxon>
        <taxon>Acidobacteriaceae</taxon>
        <taxon>Edaphobacter</taxon>
    </lineage>
</organism>
<sequence length="66" mass="7307">MKQVTSYVLRRLPNKCLKQGIDGETTGHLTGTASANAIADHEESSIEIEAERIFIRRPHLANMALC</sequence>
<proteinExistence type="predicted"/>
<reference evidence="1" key="2">
    <citation type="submission" date="2020-09" db="EMBL/GenBank/DDBJ databases">
        <authorList>
            <person name="Sun Q."/>
            <person name="Zhou Y."/>
        </authorList>
    </citation>
    <scope>NUCLEOTIDE SEQUENCE</scope>
    <source>
        <strain evidence="1">CGMCC 1.12997</strain>
    </source>
</reference>
<protein>
    <submittedName>
        <fullName evidence="1">Uncharacterized protein</fullName>
    </submittedName>
</protein>
<dbReference type="AlphaFoldDB" id="A0A917H5B1"/>
<accession>A0A917H5B1</accession>
<comment type="caution">
    <text evidence="1">The sequence shown here is derived from an EMBL/GenBank/DDBJ whole genome shotgun (WGS) entry which is preliminary data.</text>
</comment>
<dbReference type="EMBL" id="BMGT01000001">
    <property type="protein sequence ID" value="GGG67888.1"/>
    <property type="molecule type" value="Genomic_DNA"/>
</dbReference>
<evidence type="ECO:0000313" key="1">
    <source>
        <dbReference type="EMBL" id="GGG67888.1"/>
    </source>
</evidence>